<reference evidence="1 2" key="1">
    <citation type="journal article" date="2019" name="Sci. Rep.">
        <title>Sulfobacillus thermotolerans: new insights into resistance and metabolic capacities of acidophilic chemolithotrophs.</title>
        <authorList>
            <person name="Panyushkina A.E."/>
            <person name="Babenko V.V."/>
            <person name="Nikitina A.S."/>
            <person name="Selezneva O.V."/>
            <person name="Tsaplina I.A."/>
            <person name="Letarova M.A."/>
            <person name="Kostryukova E.S."/>
            <person name="Letarov A.V."/>
        </authorList>
    </citation>
    <scope>NUCLEOTIDE SEQUENCE [LARGE SCALE GENOMIC DNA]</scope>
    <source>
        <strain evidence="1 2">Kr1</strain>
    </source>
</reference>
<dbReference type="SUPFAM" id="SSF48452">
    <property type="entry name" value="TPR-like"/>
    <property type="match status" value="1"/>
</dbReference>
<dbReference type="Proteomes" id="UP000325292">
    <property type="component" value="Chromosome"/>
</dbReference>
<keyword evidence="2" id="KW-1185">Reference proteome</keyword>
<evidence type="ECO:0000313" key="1">
    <source>
        <dbReference type="EMBL" id="AUW94992.1"/>
    </source>
</evidence>
<dbReference type="EMBL" id="CP019454">
    <property type="protein sequence ID" value="AUW94992.1"/>
    <property type="molecule type" value="Genomic_DNA"/>
</dbReference>
<protein>
    <submittedName>
        <fullName evidence="1">Uncharacterized protein</fullName>
    </submittedName>
</protein>
<sequence length="384" mass="43643">MEQPLRWTILVNSWAMGVEAVWQALEPLADSVQDIVWMELGSWHRQVELPPQCRLGPAWQGSFAEQYDRAYAQTTGNVVLLLEGGEIVRRMDWRQLEEAAQGSFEALALPVARDKESTHQEIRVLKRPAAVGFRGAIRANSGPELLAFCEPIGDIDVEVDASEAICSWAPVVQDLLRDDKVPWEIKARAALEMRQYSVAMDWAKRALGRRALPSSQSQVALQLIEAQALLGQERFKDTWRLCVSLLSRHPSADAVYTAAQALMGLERFEEAAAYYTQLGSGLYGKRQFQEPGADSYRAWLGAARAFRAMRRDKDSFDILIHILSEYPFFREAWQEMFRLLPAAEPKELYALLTHSIAPSKIREFFSRLTHPTEPEDIFRHWLGV</sequence>
<dbReference type="InterPro" id="IPR011990">
    <property type="entry name" value="TPR-like_helical_dom_sf"/>
</dbReference>
<dbReference type="Gene3D" id="1.25.40.10">
    <property type="entry name" value="Tetratricopeptide repeat domain"/>
    <property type="match status" value="1"/>
</dbReference>
<name>A0ABN5H2L9_9FIRM</name>
<organism evidence="1 2">
    <name type="scientific">Sulfobacillus thermotolerans</name>
    <dbReference type="NCBI Taxonomy" id="338644"/>
    <lineage>
        <taxon>Bacteria</taxon>
        <taxon>Bacillati</taxon>
        <taxon>Bacillota</taxon>
        <taxon>Clostridia</taxon>
        <taxon>Eubacteriales</taxon>
        <taxon>Clostridiales Family XVII. Incertae Sedis</taxon>
        <taxon>Sulfobacillus</taxon>
    </lineage>
</organism>
<gene>
    <name evidence="1" type="ORF">BXT84_14375</name>
</gene>
<proteinExistence type="predicted"/>
<evidence type="ECO:0000313" key="2">
    <source>
        <dbReference type="Proteomes" id="UP000325292"/>
    </source>
</evidence>
<accession>A0ABN5H2L9</accession>